<evidence type="ECO:0000256" key="1">
    <source>
        <dbReference type="ARBA" id="ARBA00022737"/>
    </source>
</evidence>
<dbReference type="EMBL" id="CAUYUJ010011969">
    <property type="protein sequence ID" value="CAK0832972.1"/>
    <property type="molecule type" value="Genomic_DNA"/>
</dbReference>
<evidence type="ECO:0000313" key="3">
    <source>
        <dbReference type="EMBL" id="CAK0832972.1"/>
    </source>
</evidence>
<sequence>MAPASSPCRPAMASRAGGLAAQERFLQCCRRVDAAGSGTVPSKGLAVFLQRLGLEQQEVEGLLLEADAGGGCTDYVKLAGALWVSGPEGDDEASASSELRGEACAVVPDGGVREAGDEQPVPDATLDEAVPQHSFGLPIARKEAPRGAAEGAAGEPARQTLQDGSVYEGQLSPGGERHGWGRICFGSVYEGEWMHNQMHGNGKFISPDGSVYNGQWVENCIGPSGSISWPGGPEYVGAFRDGLQHGRGKVSWPDGRSYEGEFANGKQHGRGVYSKPPSFISLSEWHEGQFVQWLEGAVSEPSGSFSAGAETP</sequence>
<keyword evidence="1" id="KW-0677">Repeat</keyword>
<feature type="region of interest" description="Disordered" evidence="2">
    <location>
        <begin position="144"/>
        <end position="173"/>
    </location>
</feature>
<name>A0ABN9SME2_9DINO</name>
<accession>A0ABN9SME2</accession>
<dbReference type="Proteomes" id="UP001189429">
    <property type="component" value="Unassembled WGS sequence"/>
</dbReference>
<reference evidence="3" key="1">
    <citation type="submission" date="2023-10" db="EMBL/GenBank/DDBJ databases">
        <authorList>
            <person name="Chen Y."/>
            <person name="Shah S."/>
            <person name="Dougan E. K."/>
            <person name="Thang M."/>
            <person name="Chan C."/>
        </authorList>
    </citation>
    <scope>NUCLEOTIDE SEQUENCE [LARGE SCALE GENOMIC DNA]</scope>
</reference>
<dbReference type="Gene3D" id="2.20.110.10">
    <property type="entry name" value="Histone H3 K4-specific methyltransferase SET7/9 N-terminal domain"/>
    <property type="match status" value="2"/>
</dbReference>
<evidence type="ECO:0000256" key="2">
    <source>
        <dbReference type="SAM" id="MobiDB-lite"/>
    </source>
</evidence>
<feature type="compositionally biased region" description="Low complexity" evidence="2">
    <location>
        <begin position="146"/>
        <end position="158"/>
    </location>
</feature>
<dbReference type="Pfam" id="PF02493">
    <property type="entry name" value="MORN"/>
    <property type="match status" value="3"/>
</dbReference>
<protein>
    <submittedName>
        <fullName evidence="3">Uncharacterized protein</fullName>
    </submittedName>
</protein>
<comment type="caution">
    <text evidence="3">The sequence shown here is derived from an EMBL/GenBank/DDBJ whole genome shotgun (WGS) entry which is preliminary data.</text>
</comment>
<dbReference type="InterPro" id="IPR003409">
    <property type="entry name" value="MORN"/>
</dbReference>
<dbReference type="SMART" id="SM00698">
    <property type="entry name" value="MORN"/>
    <property type="match status" value="4"/>
</dbReference>
<keyword evidence="4" id="KW-1185">Reference proteome</keyword>
<dbReference type="PANTHER" id="PTHR43215">
    <property type="entry name" value="RADIAL SPOKE HEAD 1 HOMOLOG"/>
    <property type="match status" value="1"/>
</dbReference>
<organism evidence="3 4">
    <name type="scientific">Prorocentrum cordatum</name>
    <dbReference type="NCBI Taxonomy" id="2364126"/>
    <lineage>
        <taxon>Eukaryota</taxon>
        <taxon>Sar</taxon>
        <taxon>Alveolata</taxon>
        <taxon>Dinophyceae</taxon>
        <taxon>Prorocentrales</taxon>
        <taxon>Prorocentraceae</taxon>
        <taxon>Prorocentrum</taxon>
    </lineage>
</organism>
<evidence type="ECO:0000313" key="4">
    <source>
        <dbReference type="Proteomes" id="UP001189429"/>
    </source>
</evidence>
<proteinExistence type="predicted"/>
<dbReference type="SUPFAM" id="SSF82185">
    <property type="entry name" value="Histone H3 K4-specific methyltransferase SET7/9 N-terminal domain"/>
    <property type="match status" value="1"/>
</dbReference>
<gene>
    <name evidence="3" type="ORF">PCOR1329_LOCUS30816</name>
</gene>
<dbReference type="PANTHER" id="PTHR43215:SF14">
    <property type="entry name" value="RADIAL SPOKE HEAD 1 HOMOLOG"/>
    <property type="match status" value="1"/>
</dbReference>